<evidence type="ECO:0000256" key="9">
    <source>
        <dbReference type="ARBA" id="ARBA00023136"/>
    </source>
</evidence>
<evidence type="ECO:0000256" key="3">
    <source>
        <dbReference type="ARBA" id="ARBA00022449"/>
    </source>
</evidence>
<feature type="transmembrane region" description="Helical" evidence="10">
    <location>
        <begin position="184"/>
        <end position="206"/>
    </location>
</feature>
<gene>
    <name evidence="12" type="ORF">BDD21_1796</name>
</gene>
<dbReference type="InterPro" id="IPR003148">
    <property type="entry name" value="RCK_N"/>
</dbReference>
<dbReference type="RefSeq" id="WP_120796856.1">
    <property type="nucleotide sequence ID" value="NZ_RBXL01000001.1"/>
</dbReference>
<accession>A0A495V554</accession>
<evidence type="ECO:0000313" key="13">
    <source>
        <dbReference type="Proteomes" id="UP000274556"/>
    </source>
</evidence>
<dbReference type="InterPro" id="IPR036291">
    <property type="entry name" value="NAD(P)-bd_dom_sf"/>
</dbReference>
<feature type="transmembrane region" description="Helical" evidence="10">
    <location>
        <begin position="331"/>
        <end position="352"/>
    </location>
</feature>
<evidence type="ECO:0000256" key="5">
    <source>
        <dbReference type="ARBA" id="ARBA00022692"/>
    </source>
</evidence>
<feature type="transmembrane region" description="Helical" evidence="10">
    <location>
        <begin position="274"/>
        <end position="293"/>
    </location>
</feature>
<keyword evidence="9 10" id="KW-0472">Membrane</keyword>
<feature type="transmembrane region" description="Helical" evidence="10">
    <location>
        <begin position="58"/>
        <end position="77"/>
    </location>
</feature>
<organism evidence="12 13">
    <name type="scientific">Thiocapsa rosea</name>
    <dbReference type="NCBI Taxonomy" id="69360"/>
    <lineage>
        <taxon>Bacteria</taxon>
        <taxon>Pseudomonadati</taxon>
        <taxon>Pseudomonadota</taxon>
        <taxon>Gammaproteobacteria</taxon>
        <taxon>Chromatiales</taxon>
        <taxon>Chromatiaceae</taxon>
        <taxon>Thiocapsa</taxon>
    </lineage>
</organism>
<feature type="transmembrane region" description="Helical" evidence="10">
    <location>
        <begin position="117"/>
        <end position="137"/>
    </location>
</feature>
<feature type="transmembrane region" description="Helical" evidence="10">
    <location>
        <begin position="299"/>
        <end position="324"/>
    </location>
</feature>
<dbReference type="OrthoDB" id="9781411at2"/>
<dbReference type="GO" id="GO:0006813">
    <property type="term" value="P:potassium ion transport"/>
    <property type="evidence" value="ECO:0007669"/>
    <property type="project" value="UniProtKB-KW"/>
</dbReference>
<comment type="subcellular location">
    <subcellularLocation>
        <location evidence="1">Endomembrane system</location>
        <topology evidence="1">Multi-pass membrane protein</topology>
    </subcellularLocation>
</comment>
<evidence type="ECO:0000256" key="6">
    <source>
        <dbReference type="ARBA" id="ARBA00022958"/>
    </source>
</evidence>
<feature type="transmembrane region" description="Helical" evidence="10">
    <location>
        <begin position="218"/>
        <end position="236"/>
    </location>
</feature>
<dbReference type="InterPro" id="IPR006153">
    <property type="entry name" value="Cation/H_exchanger_TM"/>
</dbReference>
<evidence type="ECO:0000256" key="10">
    <source>
        <dbReference type="SAM" id="Phobius"/>
    </source>
</evidence>
<feature type="transmembrane region" description="Helical" evidence="10">
    <location>
        <begin position="242"/>
        <end position="262"/>
    </location>
</feature>
<keyword evidence="13" id="KW-1185">Reference proteome</keyword>
<evidence type="ECO:0000256" key="8">
    <source>
        <dbReference type="ARBA" id="ARBA00023065"/>
    </source>
</evidence>
<keyword evidence="4" id="KW-0633">Potassium transport</keyword>
<dbReference type="Pfam" id="PF00999">
    <property type="entry name" value="Na_H_Exchanger"/>
    <property type="match status" value="1"/>
</dbReference>
<dbReference type="Proteomes" id="UP000274556">
    <property type="component" value="Unassembled WGS sequence"/>
</dbReference>
<name>A0A495V554_9GAMM</name>
<keyword evidence="2" id="KW-0813">Transport</keyword>
<keyword evidence="8" id="KW-0406">Ion transport</keyword>
<dbReference type="PANTHER" id="PTHR46157:SF4">
    <property type="entry name" value="K(+) EFFLUX ANTIPORTER 3, CHLOROPLASTIC"/>
    <property type="match status" value="1"/>
</dbReference>
<reference evidence="12 13" key="1">
    <citation type="submission" date="2018-10" db="EMBL/GenBank/DDBJ databases">
        <title>Genomic Encyclopedia of Archaeal and Bacterial Type Strains, Phase II (KMG-II): from individual species to whole genera.</title>
        <authorList>
            <person name="Goeker M."/>
        </authorList>
    </citation>
    <scope>NUCLEOTIDE SEQUENCE [LARGE SCALE GENOMIC DNA]</scope>
    <source>
        <strain evidence="12 13">DSM 235</strain>
    </source>
</reference>
<evidence type="ECO:0000256" key="4">
    <source>
        <dbReference type="ARBA" id="ARBA00022538"/>
    </source>
</evidence>
<dbReference type="Gene3D" id="3.40.50.720">
    <property type="entry name" value="NAD(P)-binding Rossmann-like Domain"/>
    <property type="match status" value="1"/>
</dbReference>
<dbReference type="InterPro" id="IPR038770">
    <property type="entry name" value="Na+/solute_symporter_sf"/>
</dbReference>
<dbReference type="GO" id="GO:0005886">
    <property type="term" value="C:plasma membrane"/>
    <property type="evidence" value="ECO:0007669"/>
    <property type="project" value="TreeGrafter"/>
</dbReference>
<proteinExistence type="predicted"/>
<protein>
    <submittedName>
        <fullName evidence="12">Kef-type potassium/proton antiporter (CPA2 family)</fullName>
    </submittedName>
</protein>
<comment type="caution">
    <text evidence="12">The sequence shown here is derived from an EMBL/GenBank/DDBJ whole genome shotgun (WGS) entry which is preliminary data.</text>
</comment>
<dbReference type="PANTHER" id="PTHR46157">
    <property type="entry name" value="K(+) EFFLUX ANTIPORTER 3, CHLOROPLASTIC"/>
    <property type="match status" value="1"/>
</dbReference>
<dbReference type="GO" id="GO:0015297">
    <property type="term" value="F:antiporter activity"/>
    <property type="evidence" value="ECO:0007669"/>
    <property type="project" value="UniProtKB-KW"/>
</dbReference>
<dbReference type="FunFam" id="3.40.50.720:FF:000036">
    <property type="entry name" value="Glutathione-regulated potassium-efflux system protein KefB"/>
    <property type="match status" value="1"/>
</dbReference>
<dbReference type="Pfam" id="PF02254">
    <property type="entry name" value="TrkA_N"/>
    <property type="match status" value="1"/>
</dbReference>
<feature type="transmembrane region" description="Helical" evidence="10">
    <location>
        <begin position="29"/>
        <end position="46"/>
    </location>
</feature>
<feature type="transmembrane region" description="Helical" evidence="10">
    <location>
        <begin position="6"/>
        <end position="24"/>
    </location>
</feature>
<keyword evidence="3" id="KW-0050">Antiport</keyword>
<evidence type="ECO:0000256" key="7">
    <source>
        <dbReference type="ARBA" id="ARBA00022989"/>
    </source>
</evidence>
<evidence type="ECO:0000259" key="11">
    <source>
        <dbReference type="PROSITE" id="PS51201"/>
    </source>
</evidence>
<dbReference type="GO" id="GO:0012505">
    <property type="term" value="C:endomembrane system"/>
    <property type="evidence" value="ECO:0007669"/>
    <property type="project" value="UniProtKB-SubCell"/>
</dbReference>
<evidence type="ECO:0000313" key="12">
    <source>
        <dbReference type="EMBL" id="RKT44414.1"/>
    </source>
</evidence>
<keyword evidence="5 10" id="KW-0812">Transmembrane</keyword>
<sequence>MELNSFVLSAISLLTVAALAVALFKHLGLGSILGLLVAGIVVGPHSPGPSVTAHVEDVRNFTELGVVMLLFLIGLEMKPRRLWALRREVFGMGSAQILASGFLVAGYIALYDYSWQAALLMGLTLALSSTALVMQLLHERGDLATRHGTAAFAVLLMQDLAVVPLLAIVPILSDVGTLSSDVPFLKQILVVAGMVALVFGFGRYLVPFALRSLLRQHNREAFTLVVLLAVFLAAGAMHEAGLSMALGGFMMGMLLSTSRFSFQIQAQIEPFKGLLMSLFFVAVGMSIDLEAIAAQPLLLAQHVVVILAIKLVVLLLIGIAFGLPRGTATRVAFMLAQSGEFGFVLFGSAKALGVIDDATFVIAVSVISVSMLLTPLLVRIGDLSARRLEHRSVAPTTFQYPATPAGQAGQVGRVVIAGYGRVGHTVATLLEANNIPFIAFDTNPVHVERGEQDGRAVYFGDIGDVELLEAAQVDKAALVILTIDHGPTALRAVSHIRTAYPKVPVIARARDLEACGSLIRAGATLAYPEAIESSLRLGAEALQMLGISTSEVDSLLQGVRSEGYAQVVE</sequence>
<dbReference type="EMBL" id="RBXL01000001">
    <property type="protein sequence ID" value="RKT44414.1"/>
    <property type="molecule type" value="Genomic_DNA"/>
</dbReference>
<dbReference type="GO" id="GO:1902600">
    <property type="term" value="P:proton transmembrane transport"/>
    <property type="evidence" value="ECO:0007669"/>
    <property type="project" value="InterPro"/>
</dbReference>
<evidence type="ECO:0000256" key="2">
    <source>
        <dbReference type="ARBA" id="ARBA00022448"/>
    </source>
</evidence>
<feature type="domain" description="RCK N-terminal" evidence="11">
    <location>
        <begin position="411"/>
        <end position="528"/>
    </location>
</feature>
<dbReference type="SUPFAM" id="SSF51735">
    <property type="entry name" value="NAD(P)-binding Rossmann-fold domains"/>
    <property type="match status" value="1"/>
</dbReference>
<feature type="transmembrane region" description="Helical" evidence="10">
    <location>
        <begin position="89"/>
        <end position="111"/>
    </location>
</feature>
<feature type="transmembrane region" description="Helical" evidence="10">
    <location>
        <begin position="149"/>
        <end position="172"/>
    </location>
</feature>
<keyword evidence="7 10" id="KW-1133">Transmembrane helix</keyword>
<evidence type="ECO:0000256" key="1">
    <source>
        <dbReference type="ARBA" id="ARBA00004127"/>
    </source>
</evidence>
<dbReference type="Gene3D" id="1.20.1530.20">
    <property type="match status" value="1"/>
</dbReference>
<dbReference type="AlphaFoldDB" id="A0A495V554"/>
<dbReference type="PROSITE" id="PS51201">
    <property type="entry name" value="RCK_N"/>
    <property type="match status" value="1"/>
</dbReference>
<feature type="transmembrane region" description="Helical" evidence="10">
    <location>
        <begin position="358"/>
        <end position="378"/>
    </location>
</feature>
<keyword evidence="6" id="KW-0630">Potassium</keyword>